<proteinExistence type="predicted"/>
<dbReference type="EMBL" id="LCAB01000011">
    <property type="protein sequence ID" value="KKR82583.1"/>
    <property type="molecule type" value="Genomic_DNA"/>
</dbReference>
<comment type="subcellular location">
    <subcellularLocation>
        <location evidence="1">Membrane</location>
        <topology evidence="1">Multi-pass membrane protein</topology>
    </subcellularLocation>
</comment>
<name>A0A0G0U0J5_9BACT</name>
<dbReference type="InterPro" id="IPR007267">
    <property type="entry name" value="GtrA_DPMS_TM"/>
</dbReference>
<dbReference type="InterPro" id="IPR050256">
    <property type="entry name" value="Glycosyltransferase_2"/>
</dbReference>
<feature type="transmembrane region" description="Helical" evidence="5">
    <location>
        <begin position="366"/>
        <end position="386"/>
    </location>
</feature>
<dbReference type="Pfam" id="PF00535">
    <property type="entry name" value="Glycos_transf_2"/>
    <property type="match status" value="1"/>
</dbReference>
<evidence type="ECO:0000256" key="4">
    <source>
        <dbReference type="ARBA" id="ARBA00023136"/>
    </source>
</evidence>
<keyword evidence="8" id="KW-0808">Transferase</keyword>
<dbReference type="AlphaFoldDB" id="A0A0G0U0J5"/>
<feature type="domain" description="GtrA/DPMS transmembrane" evidence="7">
    <location>
        <begin position="260"/>
        <end position="388"/>
    </location>
</feature>
<keyword evidence="4 5" id="KW-0472">Membrane</keyword>
<gene>
    <name evidence="8" type="ORF">UU29_C0011G0030</name>
</gene>
<dbReference type="Gene3D" id="3.90.550.10">
    <property type="entry name" value="Spore Coat Polysaccharide Biosynthesis Protein SpsA, Chain A"/>
    <property type="match status" value="1"/>
</dbReference>
<dbReference type="InterPro" id="IPR029044">
    <property type="entry name" value="Nucleotide-diphossugar_trans"/>
</dbReference>
<evidence type="ECO:0000313" key="8">
    <source>
        <dbReference type="EMBL" id="KKR82583.1"/>
    </source>
</evidence>
<dbReference type="Pfam" id="PF04138">
    <property type="entry name" value="GtrA_DPMS_TM"/>
    <property type="match status" value="1"/>
</dbReference>
<feature type="transmembrane region" description="Helical" evidence="5">
    <location>
        <begin position="258"/>
        <end position="280"/>
    </location>
</feature>
<evidence type="ECO:0000313" key="9">
    <source>
        <dbReference type="Proteomes" id="UP000034601"/>
    </source>
</evidence>
<feature type="transmembrane region" description="Helical" evidence="5">
    <location>
        <begin position="324"/>
        <end position="346"/>
    </location>
</feature>
<evidence type="ECO:0000259" key="6">
    <source>
        <dbReference type="Pfam" id="PF00535"/>
    </source>
</evidence>
<feature type="domain" description="Glycosyltransferase 2-like" evidence="6">
    <location>
        <begin position="6"/>
        <end position="140"/>
    </location>
</feature>
<dbReference type="PANTHER" id="PTHR48090:SF7">
    <property type="entry name" value="RFBJ PROTEIN"/>
    <property type="match status" value="1"/>
</dbReference>
<dbReference type="GO" id="GO:0016020">
    <property type="term" value="C:membrane"/>
    <property type="evidence" value="ECO:0007669"/>
    <property type="project" value="UniProtKB-SubCell"/>
</dbReference>
<organism evidence="8 9">
    <name type="scientific">Candidatus Daviesbacteria bacterium GW2011_GWA2_40_9</name>
    <dbReference type="NCBI Taxonomy" id="1618424"/>
    <lineage>
        <taxon>Bacteria</taxon>
        <taxon>Candidatus Daviesiibacteriota</taxon>
    </lineage>
</organism>
<reference evidence="8 9" key="1">
    <citation type="journal article" date="2015" name="Nature">
        <title>rRNA introns, odd ribosomes, and small enigmatic genomes across a large radiation of phyla.</title>
        <authorList>
            <person name="Brown C.T."/>
            <person name="Hug L.A."/>
            <person name="Thomas B.C."/>
            <person name="Sharon I."/>
            <person name="Castelle C.J."/>
            <person name="Singh A."/>
            <person name="Wilkins M.J."/>
            <person name="Williams K.H."/>
            <person name="Banfield J.F."/>
        </authorList>
    </citation>
    <scope>NUCLEOTIDE SEQUENCE [LARGE SCALE GENOMIC DNA]</scope>
</reference>
<feature type="transmembrane region" description="Helical" evidence="5">
    <location>
        <begin position="292"/>
        <end position="312"/>
    </location>
</feature>
<comment type="caution">
    <text evidence="8">The sequence shown here is derived from an EMBL/GenBank/DDBJ whole genome shotgun (WGS) entry which is preliminary data.</text>
</comment>
<dbReference type="InterPro" id="IPR001173">
    <property type="entry name" value="Glyco_trans_2-like"/>
</dbReference>
<keyword evidence="2 5" id="KW-0812">Transmembrane</keyword>
<keyword evidence="3 5" id="KW-1133">Transmembrane helix</keyword>
<dbReference type="PANTHER" id="PTHR48090">
    <property type="entry name" value="UNDECAPRENYL-PHOSPHATE 4-DEOXY-4-FORMAMIDO-L-ARABINOSE TRANSFERASE-RELATED"/>
    <property type="match status" value="1"/>
</dbReference>
<accession>A0A0G0U0J5</accession>
<keyword evidence="8" id="KW-0328">Glycosyltransferase</keyword>
<dbReference type="Proteomes" id="UP000034601">
    <property type="component" value="Unassembled WGS sequence"/>
</dbReference>
<protein>
    <submittedName>
        <fullName evidence="8">Dolichyl-phosphate beta-D-mannosyltransferase</fullName>
    </submittedName>
</protein>
<evidence type="ECO:0000256" key="3">
    <source>
        <dbReference type="ARBA" id="ARBA00022989"/>
    </source>
</evidence>
<evidence type="ECO:0000256" key="2">
    <source>
        <dbReference type="ARBA" id="ARBA00022692"/>
    </source>
</evidence>
<sequence length="397" mass="44982">MKKAVILLPTFNEKNSLEKFIKEVFAEEKNAPGWKFEVLVVDSNSPDGTFKLAQELGKKDQRIHALSVGKGLGVGLVEGHKFSLEHLKPDALAQLDADGQVEANVLPRLLKALNEGYTLALGSRFVKGGKNQLSFLRRIFSLGASLVTRVLVGPSDIQEVTNSARAFTPDLYNKINFDRLPWKEQTFIVQPAFLNEAILAGAKYKEVPLVFKNREEGYSKNKVFNYTYDVITYALDVRLHKWGVNLPLFKITRRAKTFIKFALVGVTGTVVDFIFYKLLINMGGFPPATSKAFSTEIAIINNFVFNNFWTFRYRKTKTNIWQKLGLYNLVSLGGLAIAVLIVKFLHELFGDGFFYFGPIRLAYNTLYFFATIPPVMMWNFTVNHLVTWKHQKELASV</sequence>
<dbReference type="GO" id="GO:0016757">
    <property type="term" value="F:glycosyltransferase activity"/>
    <property type="evidence" value="ECO:0007669"/>
    <property type="project" value="UniProtKB-KW"/>
</dbReference>
<dbReference type="SUPFAM" id="SSF53448">
    <property type="entry name" value="Nucleotide-diphospho-sugar transferases"/>
    <property type="match status" value="1"/>
</dbReference>
<evidence type="ECO:0000259" key="7">
    <source>
        <dbReference type="Pfam" id="PF04138"/>
    </source>
</evidence>
<evidence type="ECO:0000256" key="1">
    <source>
        <dbReference type="ARBA" id="ARBA00004141"/>
    </source>
</evidence>
<evidence type="ECO:0000256" key="5">
    <source>
        <dbReference type="SAM" id="Phobius"/>
    </source>
</evidence>
<dbReference type="GO" id="GO:0000271">
    <property type="term" value="P:polysaccharide biosynthetic process"/>
    <property type="evidence" value="ECO:0007669"/>
    <property type="project" value="InterPro"/>
</dbReference>